<feature type="transmembrane region" description="Helical" evidence="8">
    <location>
        <begin position="418"/>
        <end position="442"/>
    </location>
</feature>
<feature type="transmembrane region" description="Helical" evidence="8">
    <location>
        <begin position="463"/>
        <end position="482"/>
    </location>
</feature>
<feature type="compositionally biased region" description="Basic and acidic residues" evidence="7">
    <location>
        <begin position="1"/>
        <end position="20"/>
    </location>
</feature>
<proteinExistence type="predicted"/>
<feature type="transmembrane region" description="Helical" evidence="8">
    <location>
        <begin position="284"/>
        <end position="305"/>
    </location>
</feature>
<feature type="transmembrane region" description="Helical" evidence="8">
    <location>
        <begin position="81"/>
        <end position="100"/>
    </location>
</feature>
<dbReference type="EMBL" id="NAJL01000012">
    <property type="protein sequence ID" value="TKA30138.1"/>
    <property type="molecule type" value="Genomic_DNA"/>
</dbReference>
<keyword evidence="6 8" id="KW-0472">Membrane</keyword>
<sequence>MGWFDKSEKATSGEEYDAGKEPPPYIGAEGGDVAIGDNDNADHLHRKLKNRQIQLLAIGGSIGTALFVSIGTGLARGGPGSLLLAFFFECIALGLVNNCIAEMTVTYPVSGGFVRMAGKWVDDAFGFMAGWNFFFYEAILIPFEITALNTVLGYWRDDIPVWAVCIACVALYAAINILAVKAFGEAEFWLSGGKVILIFMLFFFTFITMVGGNPQNDAYGFRYWEKPGSFAEYLSDGSLGRFEGFLNALYGTAAFTVVGPEYISMVAAEAMRPRIYIKTAFKTVYWRFAIFFIGGALAVGIVLPYNDPTLMNVAFGGSEASGTAGASPYVIAMENLGISVFPDIVNALLVTSIFSAGNTYTYCATRTLYGLALESRAPRVLRKCTPNGVPIFCFAIVMVFPFLSFLAVSNDSSIVLTWLVNLTTAGGIIDYIVMCVTYIFFYRACKAQGVDRKLFSYCGYFQPYGAWIALIWLLHIILFFGYSSFRPWSVDGFFSTYVMVGVAPILFVFWKVLKGTRFVKPMEADLVWERPIIDAYEETFYGPPSGFWKELLQLFSFGFLGKSKGTDERRESVASNAGGGT</sequence>
<evidence type="ECO:0000259" key="9">
    <source>
        <dbReference type="Pfam" id="PF00324"/>
    </source>
</evidence>
<dbReference type="GO" id="GO:0015171">
    <property type="term" value="F:amino acid transmembrane transporter activity"/>
    <property type="evidence" value="ECO:0007669"/>
    <property type="project" value="TreeGrafter"/>
</dbReference>
<evidence type="ECO:0000256" key="7">
    <source>
        <dbReference type="SAM" id="MobiDB-lite"/>
    </source>
</evidence>
<gene>
    <name evidence="10" type="ORF">B0A50_02857</name>
</gene>
<dbReference type="Pfam" id="PF00324">
    <property type="entry name" value="AA_permease"/>
    <property type="match status" value="1"/>
</dbReference>
<comment type="caution">
    <text evidence="10">The sequence shown here is derived from an EMBL/GenBank/DDBJ whole genome shotgun (WGS) entry which is preliminary data.</text>
</comment>
<evidence type="ECO:0000313" key="10">
    <source>
        <dbReference type="EMBL" id="TKA30138.1"/>
    </source>
</evidence>
<feature type="transmembrane region" description="Helical" evidence="8">
    <location>
        <begin position="494"/>
        <end position="513"/>
    </location>
</feature>
<evidence type="ECO:0000256" key="6">
    <source>
        <dbReference type="ARBA" id="ARBA00023136"/>
    </source>
</evidence>
<feature type="transmembrane region" description="Helical" evidence="8">
    <location>
        <begin position="161"/>
        <end position="183"/>
    </location>
</feature>
<comment type="subcellular location">
    <subcellularLocation>
        <location evidence="1">Membrane</location>
        <topology evidence="1">Multi-pass membrane protein</topology>
    </subcellularLocation>
</comment>
<keyword evidence="4" id="KW-0029">Amino-acid transport</keyword>
<keyword evidence="5 8" id="KW-1133">Transmembrane helix</keyword>
<keyword evidence="2" id="KW-0813">Transport</keyword>
<dbReference type="PANTHER" id="PTHR43341">
    <property type="entry name" value="AMINO ACID PERMEASE"/>
    <property type="match status" value="1"/>
</dbReference>
<protein>
    <recommendedName>
        <fullName evidence="9">Amino acid permease/ SLC12A domain-containing protein</fullName>
    </recommendedName>
</protein>
<keyword evidence="3 8" id="KW-0812">Transmembrane</keyword>
<dbReference type="GO" id="GO:0016020">
    <property type="term" value="C:membrane"/>
    <property type="evidence" value="ECO:0007669"/>
    <property type="project" value="UniProtKB-SubCell"/>
</dbReference>
<evidence type="ECO:0000256" key="5">
    <source>
        <dbReference type="ARBA" id="ARBA00022989"/>
    </source>
</evidence>
<evidence type="ECO:0000256" key="2">
    <source>
        <dbReference type="ARBA" id="ARBA00022448"/>
    </source>
</evidence>
<feature type="transmembrane region" description="Helical" evidence="8">
    <location>
        <begin position="55"/>
        <end position="75"/>
    </location>
</feature>
<feature type="transmembrane region" description="Helical" evidence="8">
    <location>
        <begin position="384"/>
        <end position="406"/>
    </location>
</feature>
<organism evidence="10 11">
    <name type="scientific">Salinomyces thailandicus</name>
    <dbReference type="NCBI Taxonomy" id="706561"/>
    <lineage>
        <taxon>Eukaryota</taxon>
        <taxon>Fungi</taxon>
        <taxon>Dikarya</taxon>
        <taxon>Ascomycota</taxon>
        <taxon>Pezizomycotina</taxon>
        <taxon>Dothideomycetes</taxon>
        <taxon>Dothideomycetidae</taxon>
        <taxon>Mycosphaerellales</taxon>
        <taxon>Teratosphaeriaceae</taxon>
        <taxon>Salinomyces</taxon>
    </lineage>
</organism>
<evidence type="ECO:0000313" key="11">
    <source>
        <dbReference type="Proteomes" id="UP000308549"/>
    </source>
</evidence>
<feature type="transmembrane region" description="Helical" evidence="8">
    <location>
        <begin position="244"/>
        <end position="263"/>
    </location>
</feature>
<dbReference type="PIRSF" id="PIRSF006060">
    <property type="entry name" value="AA_transporter"/>
    <property type="match status" value="1"/>
</dbReference>
<feature type="domain" description="Amino acid permease/ SLC12A" evidence="9">
    <location>
        <begin position="53"/>
        <end position="517"/>
    </location>
</feature>
<dbReference type="InterPro" id="IPR050524">
    <property type="entry name" value="APC_YAT"/>
</dbReference>
<evidence type="ECO:0000256" key="3">
    <source>
        <dbReference type="ARBA" id="ARBA00022692"/>
    </source>
</evidence>
<dbReference type="InterPro" id="IPR004841">
    <property type="entry name" value="AA-permease/SLC12A_dom"/>
</dbReference>
<accession>A0A4U0U566</accession>
<dbReference type="OrthoDB" id="10062876at2759"/>
<keyword evidence="11" id="KW-1185">Reference proteome</keyword>
<dbReference type="FunFam" id="1.20.1740.10:FF:000006">
    <property type="entry name" value="General amino acid permease"/>
    <property type="match status" value="1"/>
</dbReference>
<reference evidence="10 11" key="1">
    <citation type="submission" date="2017-03" db="EMBL/GenBank/DDBJ databases">
        <title>Genomes of endolithic fungi from Antarctica.</title>
        <authorList>
            <person name="Coleine C."/>
            <person name="Masonjones S."/>
            <person name="Stajich J.E."/>
        </authorList>
    </citation>
    <scope>NUCLEOTIDE SEQUENCE [LARGE SCALE GENOMIC DNA]</scope>
    <source>
        <strain evidence="10 11">CCFEE 6315</strain>
    </source>
</reference>
<evidence type="ECO:0000256" key="4">
    <source>
        <dbReference type="ARBA" id="ARBA00022970"/>
    </source>
</evidence>
<dbReference type="Proteomes" id="UP000308549">
    <property type="component" value="Unassembled WGS sequence"/>
</dbReference>
<evidence type="ECO:0000256" key="8">
    <source>
        <dbReference type="SAM" id="Phobius"/>
    </source>
</evidence>
<feature type="transmembrane region" description="Helical" evidence="8">
    <location>
        <begin position="344"/>
        <end position="363"/>
    </location>
</feature>
<dbReference type="AlphaFoldDB" id="A0A4U0U566"/>
<name>A0A4U0U566_9PEZI</name>
<feature type="transmembrane region" description="Helical" evidence="8">
    <location>
        <begin position="195"/>
        <end position="212"/>
    </location>
</feature>
<feature type="region of interest" description="Disordered" evidence="7">
    <location>
        <begin position="1"/>
        <end position="24"/>
    </location>
</feature>
<dbReference type="Gene3D" id="1.20.1740.10">
    <property type="entry name" value="Amino acid/polyamine transporter I"/>
    <property type="match status" value="1"/>
</dbReference>
<dbReference type="PANTHER" id="PTHR43341:SF6">
    <property type="entry name" value="AMINO ACID TRANSPORTER (EUROFUNG)"/>
    <property type="match status" value="1"/>
</dbReference>
<evidence type="ECO:0000256" key="1">
    <source>
        <dbReference type="ARBA" id="ARBA00004141"/>
    </source>
</evidence>